<dbReference type="InterPro" id="IPR016185">
    <property type="entry name" value="PreATP-grasp_dom_sf"/>
</dbReference>
<feature type="compositionally biased region" description="Basic and acidic residues" evidence="5">
    <location>
        <begin position="350"/>
        <end position="369"/>
    </location>
</feature>
<feature type="region of interest" description="Disordered" evidence="5">
    <location>
        <begin position="327"/>
        <end position="489"/>
    </location>
</feature>
<keyword evidence="2" id="KW-0547">Nucleotide-binding</keyword>
<feature type="compositionally biased region" description="Basic and acidic residues" evidence="5">
    <location>
        <begin position="696"/>
        <end position="726"/>
    </location>
</feature>
<reference evidence="8" key="1">
    <citation type="submission" date="2017-02" db="UniProtKB">
        <authorList>
            <consortium name="WormBaseParasite"/>
        </authorList>
    </citation>
    <scope>IDENTIFICATION</scope>
</reference>
<feature type="compositionally biased region" description="Basic residues" evidence="5">
    <location>
        <begin position="673"/>
        <end position="685"/>
    </location>
</feature>
<dbReference type="Pfam" id="PF00289">
    <property type="entry name" value="Biotin_carb_N"/>
    <property type="match status" value="1"/>
</dbReference>
<feature type="compositionally biased region" description="Gly residues" evidence="5">
    <location>
        <begin position="331"/>
        <end position="343"/>
    </location>
</feature>
<feature type="compositionally biased region" description="Basic and acidic residues" evidence="5">
    <location>
        <begin position="746"/>
        <end position="767"/>
    </location>
</feature>
<feature type="compositionally biased region" description="Basic residues" evidence="5">
    <location>
        <begin position="736"/>
        <end position="745"/>
    </location>
</feature>
<feature type="compositionally biased region" description="Basic and acidic residues" evidence="5">
    <location>
        <begin position="71"/>
        <end position="82"/>
    </location>
</feature>
<keyword evidence="3" id="KW-0067">ATP-binding</keyword>
<dbReference type="PANTHER" id="PTHR18866">
    <property type="entry name" value="CARBOXYLASE:PYRUVATE/ACETYL-COA/PROPIONYL-COA CARBOXYLASE"/>
    <property type="match status" value="1"/>
</dbReference>
<keyword evidence="1" id="KW-0436">Ligase</keyword>
<evidence type="ECO:0000313" key="8">
    <source>
        <dbReference type="WBParaSite" id="PTRK_0000792000.1"/>
    </source>
</evidence>
<feature type="region of interest" description="Disordered" evidence="5">
    <location>
        <begin position="71"/>
        <end position="96"/>
    </location>
</feature>
<dbReference type="InterPro" id="IPR011764">
    <property type="entry name" value="Biotin_carboxylation_dom"/>
</dbReference>
<dbReference type="Gene3D" id="3.40.50.20">
    <property type="match status" value="1"/>
</dbReference>
<dbReference type="AlphaFoldDB" id="A0A0N4ZJ08"/>
<evidence type="ECO:0000256" key="1">
    <source>
        <dbReference type="ARBA" id="ARBA00022598"/>
    </source>
</evidence>
<dbReference type="InterPro" id="IPR050856">
    <property type="entry name" value="Biotin_carboxylase_complex"/>
</dbReference>
<accession>A0A0N4ZJ08</accession>
<feature type="compositionally biased region" description="Basic and acidic residues" evidence="5">
    <location>
        <begin position="438"/>
        <end position="458"/>
    </location>
</feature>
<protein>
    <submittedName>
        <fullName evidence="8">Biotin carboxylation domain-containing protein</fullName>
    </submittedName>
</protein>
<feature type="region of interest" description="Disordered" evidence="5">
    <location>
        <begin position="544"/>
        <end position="778"/>
    </location>
</feature>
<proteinExistence type="predicted"/>
<name>A0A0N4ZJ08_PARTI</name>
<feature type="domain" description="Biotin carboxylation" evidence="6">
    <location>
        <begin position="492"/>
        <end position="778"/>
    </location>
</feature>
<dbReference type="SUPFAM" id="SSF52440">
    <property type="entry name" value="PreATP-grasp domain"/>
    <property type="match status" value="1"/>
</dbReference>
<dbReference type="InterPro" id="IPR005481">
    <property type="entry name" value="BC-like_N"/>
</dbReference>
<evidence type="ECO:0000256" key="5">
    <source>
        <dbReference type="SAM" id="MobiDB-lite"/>
    </source>
</evidence>
<evidence type="ECO:0000256" key="3">
    <source>
        <dbReference type="ARBA" id="ARBA00022840"/>
    </source>
</evidence>
<organism evidence="7 8">
    <name type="scientific">Parastrongyloides trichosuri</name>
    <name type="common">Possum-specific nematode worm</name>
    <dbReference type="NCBI Taxonomy" id="131310"/>
    <lineage>
        <taxon>Eukaryota</taxon>
        <taxon>Metazoa</taxon>
        <taxon>Ecdysozoa</taxon>
        <taxon>Nematoda</taxon>
        <taxon>Chromadorea</taxon>
        <taxon>Rhabditida</taxon>
        <taxon>Tylenchina</taxon>
        <taxon>Panagrolaimomorpha</taxon>
        <taxon>Strongyloidoidea</taxon>
        <taxon>Strongyloididae</taxon>
        <taxon>Parastrongyloides</taxon>
    </lineage>
</organism>
<dbReference type="PANTHER" id="PTHR18866:SF33">
    <property type="entry name" value="METHYLCROTONOYL-COA CARBOXYLASE SUBUNIT ALPHA, MITOCHONDRIAL-RELATED"/>
    <property type="match status" value="1"/>
</dbReference>
<dbReference type="WBParaSite" id="PTRK_0000792000.1">
    <property type="protein sequence ID" value="PTRK_0000792000.1"/>
    <property type="gene ID" value="PTRK_0000792000"/>
</dbReference>
<feature type="compositionally biased region" description="Basic and acidic residues" evidence="5">
    <location>
        <begin position="550"/>
        <end position="570"/>
    </location>
</feature>
<feature type="compositionally biased region" description="Basic and acidic residues" evidence="5">
    <location>
        <begin position="579"/>
        <end position="600"/>
    </location>
</feature>
<dbReference type="PROSITE" id="PS50979">
    <property type="entry name" value="BC"/>
    <property type="match status" value="1"/>
</dbReference>
<evidence type="ECO:0000313" key="7">
    <source>
        <dbReference type="Proteomes" id="UP000038045"/>
    </source>
</evidence>
<dbReference type="Proteomes" id="UP000038045">
    <property type="component" value="Unplaced"/>
</dbReference>
<keyword evidence="4" id="KW-0092">Biotin</keyword>
<dbReference type="GO" id="GO:0016874">
    <property type="term" value="F:ligase activity"/>
    <property type="evidence" value="ECO:0007669"/>
    <property type="project" value="UniProtKB-KW"/>
</dbReference>
<evidence type="ECO:0000256" key="4">
    <source>
        <dbReference type="ARBA" id="ARBA00023267"/>
    </source>
</evidence>
<evidence type="ECO:0000256" key="2">
    <source>
        <dbReference type="ARBA" id="ARBA00022741"/>
    </source>
</evidence>
<feature type="compositionally biased region" description="Basic residues" evidence="5">
    <location>
        <begin position="422"/>
        <end position="437"/>
    </location>
</feature>
<feature type="compositionally biased region" description="Basic residues" evidence="5">
    <location>
        <begin position="623"/>
        <end position="636"/>
    </location>
</feature>
<evidence type="ECO:0000259" key="6">
    <source>
        <dbReference type="PROSITE" id="PS50979"/>
    </source>
</evidence>
<sequence>MGWRLLSQAYASQNKEGEARLASAEYWFALRRPEQAAQFAMRARDMLDRSSIEWRRATDIVLASGATEKDITDAERRNEQRSRSGPRQRRGRVGVEPLLHPSRQVGFTPGDDRVLHGAGHQQGIARLGDGRVHQDAVAAQLHGDGGVGGRADARVDKHRHLGLLDDQANVDRVLHPQPRADRRAQRHDGHGARVLQLARIDGVVGAIDHDLKALGGQQLQRPQGLFHVGEQGLWVRQNLQLDQAPAARLARQTKGPHSVFAGEAARRIGQIGVFLRVDEVRQHRLVRIGQVHPAHGHGDHFGARRLGRRRVLSVVAILAGAHDQARVEGAAGDGPAVGAGSGPGRHPERHRPDRDRSRARRSEDQGEARSHRRRRPDPVRRRSGPGRPRRAGRRRAAFHAVRPRHHRRPRRRRGEVADGRHRLSAARAGRRSLHQGRRQGEEGSDPGHRRSHEDHEPDPVAARRRGGRNPGGRRPAGRVRRSPGRAGSLSPMFTKVLIANRGEIALRIHRACKEMGISTVAVHSEADRGAMWVRLADESVCIGPAPAANRDGRTGHRSVQDHRLPPDRQGGRWRRRARHEGGDDGRRPGRGRADGPDRGHGRLRQRRRLYGALPPEAAPHRDPGHRRQPRQRRPPGRTRLLAATPPPEGAGRGPLARPVGRRSRQDRRDGQQGHRRHRLPGRRDHRVPVGGRRVLLHRDEHPPAGRAPGHGDDHGRRSGARTDPHRRGPAAVVQAGRHRVQGPRHRGADQRREPGDLHPVAGHDHRLPRPGRPGRASG</sequence>
<dbReference type="STRING" id="131310.A0A0N4ZJ08"/>
<feature type="compositionally biased region" description="Basic residues" evidence="5">
    <location>
        <begin position="370"/>
        <end position="413"/>
    </location>
</feature>
<keyword evidence="7" id="KW-1185">Reference proteome</keyword>
<dbReference type="GO" id="GO:0005524">
    <property type="term" value="F:ATP binding"/>
    <property type="evidence" value="ECO:0007669"/>
    <property type="project" value="UniProtKB-KW"/>
</dbReference>